<name>A0ABU5MVT3_9BACT</name>
<organism evidence="1 2">
    <name type="scientific">Pontiella agarivorans</name>
    <dbReference type="NCBI Taxonomy" id="3038953"/>
    <lineage>
        <taxon>Bacteria</taxon>
        <taxon>Pseudomonadati</taxon>
        <taxon>Kiritimatiellota</taxon>
        <taxon>Kiritimatiellia</taxon>
        <taxon>Kiritimatiellales</taxon>
        <taxon>Pontiellaceae</taxon>
        <taxon>Pontiella</taxon>
    </lineage>
</organism>
<dbReference type="Gene3D" id="3.40.30.10">
    <property type="entry name" value="Glutaredoxin"/>
    <property type="match status" value="1"/>
</dbReference>
<dbReference type="NCBIfam" id="NF033727">
    <property type="entry name" value="chaperon_ArsD"/>
    <property type="match status" value="1"/>
</dbReference>
<evidence type="ECO:0000313" key="1">
    <source>
        <dbReference type="EMBL" id="MDZ8118228.1"/>
    </source>
</evidence>
<dbReference type="Pfam" id="PF06953">
    <property type="entry name" value="ArsD"/>
    <property type="match status" value="1"/>
</dbReference>
<gene>
    <name evidence="1" type="primary">arsD</name>
    <name evidence="1" type="ORF">P9H32_06255</name>
</gene>
<dbReference type="EMBL" id="JARVCO010000007">
    <property type="protein sequence ID" value="MDZ8118228.1"/>
    <property type="molecule type" value="Genomic_DNA"/>
</dbReference>
<keyword evidence="2" id="KW-1185">Reference proteome</keyword>
<dbReference type="RefSeq" id="WP_322608026.1">
    <property type="nucleotide sequence ID" value="NZ_JARVCO010000007.1"/>
</dbReference>
<protein>
    <submittedName>
        <fullName evidence="1">Arsenite efflux transporter metallochaperone ArsD</fullName>
    </submittedName>
</protein>
<evidence type="ECO:0000313" key="2">
    <source>
        <dbReference type="Proteomes" id="UP001290861"/>
    </source>
</evidence>
<proteinExistence type="predicted"/>
<accession>A0ABU5MVT3</accession>
<reference evidence="1 2" key="1">
    <citation type="journal article" date="2024" name="Appl. Environ. Microbiol.">
        <title>Pontiella agarivorans sp. nov., a novel marine anaerobic bacterium capable of degrading macroalgal polysaccharides and fixing nitrogen.</title>
        <authorList>
            <person name="Liu N."/>
            <person name="Kivenson V."/>
            <person name="Peng X."/>
            <person name="Cui Z."/>
            <person name="Lankiewicz T.S."/>
            <person name="Gosselin K.M."/>
            <person name="English C.J."/>
            <person name="Blair E.M."/>
            <person name="O'Malley M.A."/>
            <person name="Valentine D.L."/>
        </authorList>
    </citation>
    <scope>NUCLEOTIDE SEQUENCE [LARGE SCALE GENOMIC DNA]</scope>
    <source>
        <strain evidence="1 2">NLcol2</strain>
    </source>
</reference>
<dbReference type="Proteomes" id="UP001290861">
    <property type="component" value="Unassembled WGS sequence"/>
</dbReference>
<comment type="caution">
    <text evidence="1">The sequence shown here is derived from an EMBL/GenBank/DDBJ whole genome shotgun (WGS) entry which is preliminary data.</text>
</comment>
<sequence>MKTLKIYDPAMCCSTGVCGPDVDTELVQLANFLKNLDACSVKVERYNLSQEPAAYTAGVVAETLKEKGTDALPLVLIDDEVISTGEYPDLGKLSGLLGTSEISMEMPDCSGCCGCD</sequence>
<dbReference type="InterPro" id="IPR010712">
    <property type="entry name" value="Arsenical-R_ArsD"/>
</dbReference>